<keyword evidence="4" id="KW-1185">Reference proteome</keyword>
<dbReference type="Pfam" id="PF14262">
    <property type="entry name" value="Cthe_2159"/>
    <property type="match status" value="1"/>
</dbReference>
<feature type="compositionally biased region" description="Gly residues" evidence="1">
    <location>
        <begin position="295"/>
        <end position="306"/>
    </location>
</feature>
<evidence type="ECO:0000256" key="1">
    <source>
        <dbReference type="SAM" id="MobiDB-lite"/>
    </source>
</evidence>
<gene>
    <name evidence="3" type="ORF">H8711_03860</name>
</gene>
<feature type="region of interest" description="Disordered" evidence="1">
    <location>
        <begin position="292"/>
        <end position="336"/>
    </location>
</feature>
<feature type="compositionally biased region" description="Gly residues" evidence="1">
    <location>
        <begin position="647"/>
        <end position="663"/>
    </location>
</feature>
<dbReference type="EMBL" id="JACRST010000003">
    <property type="protein sequence ID" value="MBC8546071.1"/>
    <property type="molecule type" value="Genomic_DNA"/>
</dbReference>
<feature type="region of interest" description="Disordered" evidence="1">
    <location>
        <begin position="646"/>
        <end position="682"/>
    </location>
</feature>
<dbReference type="Proteomes" id="UP000653127">
    <property type="component" value="Unassembled WGS sequence"/>
</dbReference>
<accession>A0A926DXS5</accession>
<reference evidence="3" key="1">
    <citation type="submission" date="2020-08" db="EMBL/GenBank/DDBJ databases">
        <title>Genome public.</title>
        <authorList>
            <person name="Liu C."/>
            <person name="Sun Q."/>
        </authorList>
    </citation>
    <scope>NUCLEOTIDE SEQUENCE</scope>
    <source>
        <strain evidence="3">NSJ-31</strain>
    </source>
</reference>
<protein>
    <submittedName>
        <fullName evidence="3">Carbohydrate-binding domain-containing protein</fullName>
    </submittedName>
</protein>
<keyword evidence="2" id="KW-0732">Signal</keyword>
<evidence type="ECO:0000313" key="3">
    <source>
        <dbReference type="EMBL" id="MBC8546071.1"/>
    </source>
</evidence>
<sequence>MMKYTGKLTIVLLVLALCALPLSGCAESAPSSAGSQPAELVQTVAASSEDSDDSWDPSDAVKITLNGTSATAEGTGVSVSGTTVTITQAGTYQVSGQLDDGQIVVDAGKDDLVRLVLNGASITCSHSAGIYAKQAGKTVLILAEGTQNAVTDGSEYLYPDGGDEPDAAIFAKDDLTITGQGQLAVTGNFHNGIGSKDNLIVTAGNLSVQAVNDGLRGRDSVSIVDGSFAIESGGDGIKSNNDEDTSKGWIRLDGGTYQITAGNDGIQAETSLTVTGGTYTIVAGGGSANAAVQGGDFGQNPGGMGGPSVRPEGDMRDDRGRTPPEFEGGPAGAQQPIPTAVTFSVTDTADGSNQSDSYKGIKSGTGMTISGGSFSIDAADDAVHTNGDLTVEDGNFTISTGDDGFHADGALAINGGSIRINTSYEGLEGATVEINGGDIRLTASDDGINAAGGSDGNTGRTDTFRTGSGNYIRITSGFVLVDASGDGLDSNGALYLDGGTVLINGPTSGGNSAIDYDGVCEITGGVLAAAGSADMAQSPSDSSTQSSLMVNFTQVQEAGTLVNLSDAQGNTLLTFAPSKSFQNIVISTPDLTQGASYQLSTGGSCDGEADGGYYGASAYSGGTKLSDITLSAAVTRVAQDGTAMTGSMGGGMMGGGRGQGGFPNGERPGRGAAPGDAAAPGR</sequence>
<comment type="caution">
    <text evidence="3">The sequence shown here is derived from an EMBL/GenBank/DDBJ whole genome shotgun (WGS) entry which is preliminary data.</text>
</comment>
<feature type="region of interest" description="Disordered" evidence="1">
    <location>
        <begin position="29"/>
        <end position="57"/>
    </location>
</feature>
<evidence type="ECO:0000256" key="2">
    <source>
        <dbReference type="SAM" id="SignalP"/>
    </source>
</evidence>
<dbReference type="AlphaFoldDB" id="A0A926DXS5"/>
<feature type="signal peptide" evidence="2">
    <location>
        <begin position="1"/>
        <end position="26"/>
    </location>
</feature>
<evidence type="ECO:0000313" key="4">
    <source>
        <dbReference type="Proteomes" id="UP000653127"/>
    </source>
</evidence>
<dbReference type="InterPro" id="IPR025584">
    <property type="entry name" value="Cthe_2159"/>
</dbReference>
<feature type="chain" id="PRO_5039395655" evidence="2">
    <location>
        <begin position="27"/>
        <end position="682"/>
    </location>
</feature>
<name>A0A926DXS5_9FIRM</name>
<feature type="compositionally biased region" description="Low complexity" evidence="1">
    <location>
        <begin position="670"/>
        <end position="682"/>
    </location>
</feature>
<proteinExistence type="predicted"/>
<organism evidence="3 4">
    <name type="scientific">Ligaoa zhengdingensis</name>
    <dbReference type="NCBI Taxonomy" id="2763658"/>
    <lineage>
        <taxon>Bacteria</taxon>
        <taxon>Bacillati</taxon>
        <taxon>Bacillota</taxon>
        <taxon>Clostridia</taxon>
        <taxon>Eubacteriales</taxon>
        <taxon>Oscillospiraceae</taxon>
        <taxon>Ligaoa</taxon>
    </lineage>
</organism>
<feature type="compositionally biased region" description="Basic and acidic residues" evidence="1">
    <location>
        <begin position="311"/>
        <end position="324"/>
    </location>
</feature>